<evidence type="ECO:0000313" key="2">
    <source>
        <dbReference type="Proteomes" id="UP001500683"/>
    </source>
</evidence>
<accession>A0ABP7WV23</accession>
<sequence length="89" mass="10181">MDRRAAIRFCRFCGGRLARDDPNEECAPCRAGNRDRFLAPPSVPLDFWRAEPLWSALEDWHIGRAIHACLYHSFHGHKPLSACERATFG</sequence>
<keyword evidence="2" id="KW-1185">Reference proteome</keyword>
<reference evidence="2" key="1">
    <citation type="journal article" date="2019" name="Int. J. Syst. Evol. Microbiol.">
        <title>The Global Catalogue of Microorganisms (GCM) 10K type strain sequencing project: providing services to taxonomists for standard genome sequencing and annotation.</title>
        <authorList>
            <consortium name="The Broad Institute Genomics Platform"/>
            <consortium name="The Broad Institute Genome Sequencing Center for Infectious Disease"/>
            <person name="Wu L."/>
            <person name="Ma J."/>
        </authorList>
    </citation>
    <scope>NUCLEOTIDE SEQUENCE [LARGE SCALE GENOMIC DNA]</scope>
    <source>
        <strain evidence="2">JCM 16702</strain>
    </source>
</reference>
<dbReference type="RefSeq" id="WP_344956506.1">
    <property type="nucleotide sequence ID" value="NZ_BAAAZG010000056.1"/>
</dbReference>
<evidence type="ECO:0000313" key="1">
    <source>
        <dbReference type="EMBL" id="GAA4097505.1"/>
    </source>
</evidence>
<dbReference type="Proteomes" id="UP001500683">
    <property type="component" value="Unassembled WGS sequence"/>
</dbReference>
<comment type="caution">
    <text evidence="1">The sequence shown here is derived from an EMBL/GenBank/DDBJ whole genome shotgun (WGS) entry which is preliminary data.</text>
</comment>
<organism evidence="1 2">
    <name type="scientific">Actinomadura miaoliensis</name>
    <dbReference type="NCBI Taxonomy" id="430685"/>
    <lineage>
        <taxon>Bacteria</taxon>
        <taxon>Bacillati</taxon>
        <taxon>Actinomycetota</taxon>
        <taxon>Actinomycetes</taxon>
        <taxon>Streptosporangiales</taxon>
        <taxon>Thermomonosporaceae</taxon>
        <taxon>Actinomadura</taxon>
    </lineage>
</organism>
<name>A0ABP7WV23_9ACTN</name>
<protein>
    <submittedName>
        <fullName evidence="1">Uncharacterized protein</fullName>
    </submittedName>
</protein>
<dbReference type="EMBL" id="BAAAZG010000056">
    <property type="protein sequence ID" value="GAA4097505.1"/>
    <property type="molecule type" value="Genomic_DNA"/>
</dbReference>
<proteinExistence type="predicted"/>
<gene>
    <name evidence="1" type="ORF">GCM10022214_71970</name>
</gene>